<feature type="compositionally biased region" description="Gly residues" evidence="1">
    <location>
        <begin position="572"/>
        <end position="586"/>
    </location>
</feature>
<dbReference type="AlphaFoldDB" id="A0A2T8KN85"/>
<feature type="region of interest" description="Disordered" evidence="1">
    <location>
        <begin position="37"/>
        <end position="168"/>
    </location>
</feature>
<feature type="region of interest" description="Disordered" evidence="1">
    <location>
        <begin position="457"/>
        <end position="485"/>
    </location>
</feature>
<feature type="region of interest" description="Disordered" evidence="1">
    <location>
        <begin position="534"/>
        <end position="586"/>
    </location>
</feature>
<feature type="compositionally biased region" description="Low complexity" evidence="1">
    <location>
        <begin position="462"/>
        <end position="480"/>
    </location>
</feature>
<dbReference type="Gramene" id="PVH63643">
    <property type="protein sequence ID" value="PVH63643"/>
    <property type="gene ID" value="PAHAL_2G075900"/>
</dbReference>
<sequence>MSKRIKNLAKSFVKSTKLSKRQDDDLFAGTSARASRRRQLLEHLPPEMQGQIAFQRDESEEETEEETSSKESDEAGPENDLGGWDRWSEGSAGGGSAGQGSRVGGSRAGETSAGDRGTGAGDEGAGAGEAGAGAGGSEAGGSGGQGRTRRRRSKIGWIPPPKPPREEEKCVITPNGDGSWFEPNFPGVGHLRQVNKILGNICRMLWPGMVELVSGERIPATSWNHYRYGVNITFGNTQKAVWAEFWKYYKLPEEGAYDDHARRVFHRNAHIVVRDMISYARIQVVASYLERTQGMRFEKKRDAGKYYLTEEQYREEMIPWMATREEAYHALCHYWTTDEFKSISQRNRGNRGTESYHTYGGDGHFRLAKRIEVRTGVAPSDIQVYLEGHRGRDPTNPDQLCSQAATERLAAYGDQMIARHGEGYDWRNAPIDPEAVYSSGGGKPHGRYPLFDKVIDSSQVPSRQRAGSSRSASRSTSSGDDSAEVVRLRERVRQQELQQQWFQAQLAQQNAILQQIATQQNIQVPPLVPPPFAQAGWPSASPQPFHTPPPNLAAPGDSHVDPTSNWADQFIGSGGSIQPGDGGGQT</sequence>
<dbReference type="PANTHER" id="PTHR33157:SF14">
    <property type="entry name" value="AUTONOMOUS TRANSPOSABLE ELEMENT EN-1 MOSAIC PROTEIN"/>
    <property type="match status" value="1"/>
</dbReference>
<dbReference type="Pfam" id="PF03004">
    <property type="entry name" value="Transposase_24"/>
    <property type="match status" value="1"/>
</dbReference>
<dbReference type="PANTHER" id="PTHR33157">
    <property type="entry name" value="AUTONOMOUS TRANSPOSABLE ELEMENT EN-1 MOSAIC PROTEIN-RELATED"/>
    <property type="match status" value="1"/>
</dbReference>
<organism evidence="2">
    <name type="scientific">Panicum hallii</name>
    <dbReference type="NCBI Taxonomy" id="206008"/>
    <lineage>
        <taxon>Eukaryota</taxon>
        <taxon>Viridiplantae</taxon>
        <taxon>Streptophyta</taxon>
        <taxon>Embryophyta</taxon>
        <taxon>Tracheophyta</taxon>
        <taxon>Spermatophyta</taxon>
        <taxon>Magnoliopsida</taxon>
        <taxon>Liliopsida</taxon>
        <taxon>Poales</taxon>
        <taxon>Poaceae</taxon>
        <taxon>PACMAD clade</taxon>
        <taxon>Panicoideae</taxon>
        <taxon>Panicodae</taxon>
        <taxon>Paniceae</taxon>
        <taxon>Panicinae</taxon>
        <taxon>Panicum</taxon>
        <taxon>Panicum sect. Panicum</taxon>
    </lineage>
</organism>
<dbReference type="EMBL" id="CM008047">
    <property type="protein sequence ID" value="PVH63643.1"/>
    <property type="molecule type" value="Genomic_DNA"/>
</dbReference>
<accession>A0A2T8KN85</accession>
<evidence type="ECO:0000256" key="1">
    <source>
        <dbReference type="SAM" id="MobiDB-lite"/>
    </source>
</evidence>
<evidence type="ECO:0000313" key="2">
    <source>
        <dbReference type="EMBL" id="PVH63643.1"/>
    </source>
</evidence>
<reference evidence="2" key="1">
    <citation type="submission" date="2018-04" db="EMBL/GenBank/DDBJ databases">
        <title>WGS assembly of Panicum hallii.</title>
        <authorList>
            <person name="Lovell J."/>
            <person name="Jenkins J."/>
            <person name="Lowry D."/>
            <person name="Mamidi S."/>
            <person name="Sreedasyam A."/>
            <person name="Weng X."/>
            <person name="Barry K."/>
            <person name="Bonette J."/>
            <person name="Campitelli B."/>
            <person name="Daum C."/>
            <person name="Gordon S."/>
            <person name="Gould B."/>
            <person name="Lipzen A."/>
            <person name="Macqueen A."/>
            <person name="Palacio-Mejia J."/>
            <person name="Plott C."/>
            <person name="Shakirov E."/>
            <person name="Shu S."/>
            <person name="Yoshinaga Y."/>
            <person name="Zane M."/>
            <person name="Rokhsar D."/>
            <person name="Grimwood J."/>
            <person name="Schmutz J."/>
            <person name="Juenger T."/>
        </authorList>
    </citation>
    <scope>NUCLEOTIDE SEQUENCE [LARGE SCALE GENOMIC DNA]</scope>
    <source>
        <strain evidence="2">FIL2</strain>
    </source>
</reference>
<proteinExistence type="predicted"/>
<dbReference type="GO" id="GO:0032196">
    <property type="term" value="P:transposition"/>
    <property type="evidence" value="ECO:0007669"/>
    <property type="project" value="InterPro"/>
</dbReference>
<dbReference type="InterPro" id="IPR039266">
    <property type="entry name" value="EN-1/SPM"/>
</dbReference>
<dbReference type="InterPro" id="IPR004252">
    <property type="entry name" value="Probable_transposase_24"/>
</dbReference>
<protein>
    <submittedName>
        <fullName evidence="2">Uncharacterized protein</fullName>
    </submittedName>
</protein>
<feature type="compositionally biased region" description="Gly residues" evidence="1">
    <location>
        <begin position="116"/>
        <end position="146"/>
    </location>
</feature>
<dbReference type="Proteomes" id="UP000243499">
    <property type="component" value="Chromosome 2"/>
</dbReference>
<feature type="compositionally biased region" description="Gly residues" evidence="1">
    <location>
        <begin position="91"/>
        <end position="107"/>
    </location>
</feature>
<name>A0A2T8KN85_9POAL</name>
<gene>
    <name evidence="2" type="ORF">PAHAL_2G075900</name>
</gene>